<keyword evidence="4 6" id="KW-0804">Transcription</keyword>
<dbReference type="PANTHER" id="PTHR33057:SF82">
    <property type="entry name" value="TRANSCRIPTION REPRESSOR OFP5"/>
    <property type="match status" value="1"/>
</dbReference>
<keyword evidence="3 6" id="KW-0805">Transcription regulation</keyword>
<reference evidence="9" key="1">
    <citation type="submission" date="2022-04" db="EMBL/GenBank/DDBJ databases">
        <title>A functionally conserved STORR gene fusion in Papaver species that diverged 16.8 million years ago.</title>
        <authorList>
            <person name="Catania T."/>
        </authorList>
    </citation>
    <scope>NUCLEOTIDE SEQUENCE</scope>
    <source>
        <strain evidence="9">S-188037</strain>
    </source>
</reference>
<comment type="caution">
    <text evidence="9">The sequence shown here is derived from an EMBL/GenBank/DDBJ whole genome shotgun (WGS) entry which is preliminary data.</text>
</comment>
<dbReference type="PANTHER" id="PTHR33057">
    <property type="entry name" value="TRANSCRIPTION REPRESSOR OFP7-RELATED"/>
    <property type="match status" value="1"/>
</dbReference>
<protein>
    <recommendedName>
        <fullName evidence="6">Transcription repressor</fullName>
    </recommendedName>
    <alternativeName>
        <fullName evidence="6">Ovate family protein</fullName>
    </alternativeName>
</protein>
<evidence type="ECO:0000313" key="9">
    <source>
        <dbReference type="EMBL" id="KAI3911367.1"/>
    </source>
</evidence>
<proteinExistence type="predicted"/>
<dbReference type="AlphaFoldDB" id="A0AAD4SLY4"/>
<feature type="region of interest" description="Disordered" evidence="7">
    <location>
        <begin position="23"/>
        <end position="65"/>
    </location>
</feature>
<organism evidence="9 10">
    <name type="scientific">Papaver atlanticum</name>
    <dbReference type="NCBI Taxonomy" id="357466"/>
    <lineage>
        <taxon>Eukaryota</taxon>
        <taxon>Viridiplantae</taxon>
        <taxon>Streptophyta</taxon>
        <taxon>Embryophyta</taxon>
        <taxon>Tracheophyta</taxon>
        <taxon>Spermatophyta</taxon>
        <taxon>Magnoliopsida</taxon>
        <taxon>Ranunculales</taxon>
        <taxon>Papaveraceae</taxon>
        <taxon>Papaveroideae</taxon>
        <taxon>Papaver</taxon>
    </lineage>
</organism>
<evidence type="ECO:0000256" key="4">
    <source>
        <dbReference type="ARBA" id="ARBA00023163"/>
    </source>
</evidence>
<gene>
    <name evidence="9" type="ORF">MKW98_010254</name>
</gene>
<dbReference type="NCBIfam" id="TIGR01568">
    <property type="entry name" value="A_thal_3678"/>
    <property type="match status" value="1"/>
</dbReference>
<keyword evidence="10" id="KW-1185">Reference proteome</keyword>
<evidence type="ECO:0000256" key="6">
    <source>
        <dbReference type="RuleBase" id="RU367028"/>
    </source>
</evidence>
<feature type="compositionally biased region" description="Basic residues" evidence="7">
    <location>
        <begin position="99"/>
        <end position="108"/>
    </location>
</feature>
<dbReference type="Pfam" id="PF04844">
    <property type="entry name" value="Ovate"/>
    <property type="match status" value="1"/>
</dbReference>
<dbReference type="InterPro" id="IPR006458">
    <property type="entry name" value="Ovate_C"/>
</dbReference>
<dbReference type="GO" id="GO:0045892">
    <property type="term" value="P:negative regulation of DNA-templated transcription"/>
    <property type="evidence" value="ECO:0007669"/>
    <property type="project" value="UniProtKB-UniRule"/>
</dbReference>
<comment type="function">
    <text evidence="6">Transcriptional repressor that regulates multiple aspects of plant growth and development.</text>
</comment>
<name>A0AAD4SLY4_9MAGN</name>
<dbReference type="PROSITE" id="PS51754">
    <property type="entry name" value="OVATE"/>
    <property type="match status" value="1"/>
</dbReference>
<evidence type="ECO:0000259" key="8">
    <source>
        <dbReference type="PROSITE" id="PS51754"/>
    </source>
</evidence>
<accession>A0AAD4SLY4</accession>
<dbReference type="InterPro" id="IPR025830">
    <property type="entry name" value="DNA_bnd_dom_ovate"/>
</dbReference>
<dbReference type="EMBL" id="JAJJMB010010045">
    <property type="protein sequence ID" value="KAI3911367.1"/>
    <property type="molecule type" value="Genomic_DNA"/>
</dbReference>
<comment type="subcellular location">
    <subcellularLocation>
        <location evidence="1 6">Nucleus</location>
    </subcellularLocation>
</comment>
<feature type="compositionally biased region" description="Polar residues" evidence="7">
    <location>
        <begin position="299"/>
        <end position="315"/>
    </location>
</feature>
<evidence type="ECO:0000256" key="7">
    <source>
        <dbReference type="SAM" id="MobiDB-lite"/>
    </source>
</evidence>
<feature type="region of interest" description="Disordered" evidence="7">
    <location>
        <begin position="82"/>
        <end position="109"/>
    </location>
</feature>
<keyword evidence="5 6" id="KW-0539">Nucleus</keyword>
<feature type="compositionally biased region" description="Low complexity" evidence="7">
    <location>
        <begin position="257"/>
        <end position="275"/>
    </location>
</feature>
<feature type="compositionally biased region" description="Polar residues" evidence="7">
    <location>
        <begin position="40"/>
        <end position="62"/>
    </location>
</feature>
<evidence type="ECO:0000256" key="2">
    <source>
        <dbReference type="ARBA" id="ARBA00022491"/>
    </source>
</evidence>
<dbReference type="InterPro" id="IPR038933">
    <property type="entry name" value="Ovate"/>
</dbReference>
<dbReference type="GO" id="GO:0003677">
    <property type="term" value="F:DNA binding"/>
    <property type="evidence" value="ECO:0007669"/>
    <property type="project" value="InterPro"/>
</dbReference>
<sequence length="389" mass="44165">MGNHRFRLSDMIPNAWFYKLKDMSKTKNNPKNKNLNSKKVSPTKTIQTQQHPPKNQQFSNPRHSYYFTTDPFKAEKLYSSPINRKSTDTQFPPFNPPRKSSRRRRRNKISAAAAIKCSSPRISSGGCSFGTNFDSTPDNSIPSQDHQNLYEFILKSKPVSNSDLFDESWSSSWSSSCSCRISTSTNDIIIDMDGSEYNFDKKLNGFELTPKLQLPPILTKPLKFSDMVSEIKNREVSVKVSKEGRRIKNVKEQRTGLSSSSPLSVRKSVSSCNSSPGMKLRSNSPKIGSRRIQSRKMASKTSTASSRLSRSNDNKTSVSDSFAVVKSSFDPQRDFYESMVEMILENNLRATSDLEELLACYLSLNSNEYHDLIVQVFEQIWFDLTDSKL</sequence>
<evidence type="ECO:0000313" key="10">
    <source>
        <dbReference type="Proteomes" id="UP001202328"/>
    </source>
</evidence>
<dbReference type="GO" id="GO:0005634">
    <property type="term" value="C:nucleus"/>
    <property type="evidence" value="ECO:0007669"/>
    <property type="project" value="UniProtKB-SubCell"/>
</dbReference>
<evidence type="ECO:0000256" key="3">
    <source>
        <dbReference type="ARBA" id="ARBA00023015"/>
    </source>
</evidence>
<feature type="domain" description="OVATE" evidence="8">
    <location>
        <begin position="324"/>
        <end position="383"/>
    </location>
</feature>
<feature type="compositionally biased region" description="Low complexity" evidence="7">
    <location>
        <begin position="26"/>
        <end position="39"/>
    </location>
</feature>
<feature type="compositionally biased region" description="Basic residues" evidence="7">
    <location>
        <begin position="288"/>
        <end position="298"/>
    </location>
</feature>
<evidence type="ECO:0000256" key="5">
    <source>
        <dbReference type="ARBA" id="ARBA00023242"/>
    </source>
</evidence>
<keyword evidence="2 6" id="KW-0678">Repressor</keyword>
<dbReference type="Proteomes" id="UP001202328">
    <property type="component" value="Unassembled WGS sequence"/>
</dbReference>
<evidence type="ECO:0000256" key="1">
    <source>
        <dbReference type="ARBA" id="ARBA00004123"/>
    </source>
</evidence>
<dbReference type="Pfam" id="PF13724">
    <property type="entry name" value="DNA_binding_2"/>
    <property type="match status" value="1"/>
</dbReference>
<feature type="region of interest" description="Disordered" evidence="7">
    <location>
        <begin position="250"/>
        <end position="315"/>
    </location>
</feature>